<evidence type="ECO:0000313" key="2">
    <source>
        <dbReference type="EMBL" id="OPA81698.1"/>
    </source>
</evidence>
<feature type="signal peptide" evidence="1">
    <location>
        <begin position="1"/>
        <end position="20"/>
    </location>
</feature>
<name>A0AAX0LB31_9BACT</name>
<sequence>MKKKILFLAMLMIFVGCSTKQYTKEEIKNEILAYTSKKDIIAKDGRALIVGTYVNPMLKNSDKKQTDEKFIISVNPKNLEITKENITINGENIKSINKLNSDDERLKTLGFSMPWSDYYEIIASNQDSDKLKLLFKFSICENCQLEQVGLEFQKVAKSLYWNQ</sequence>
<gene>
    <name evidence="2" type="ORF">BFG04_00725</name>
</gene>
<dbReference type="AlphaFoldDB" id="A0AAX0LB31"/>
<protein>
    <recommendedName>
        <fullName evidence="4">Lipoprotein</fullName>
    </recommendedName>
</protein>
<organism evidence="2 3">
    <name type="scientific">Campylobacter pinnipediorum subsp. pinnipediorum</name>
    <dbReference type="NCBI Taxonomy" id="1660067"/>
    <lineage>
        <taxon>Bacteria</taxon>
        <taxon>Pseudomonadati</taxon>
        <taxon>Campylobacterota</taxon>
        <taxon>Epsilonproteobacteria</taxon>
        <taxon>Campylobacterales</taxon>
        <taxon>Campylobacteraceae</taxon>
        <taxon>Campylobacter</taxon>
    </lineage>
</organism>
<comment type="caution">
    <text evidence="2">The sequence shown here is derived from an EMBL/GenBank/DDBJ whole genome shotgun (WGS) entry which is preliminary data.</text>
</comment>
<dbReference type="Proteomes" id="UP000189728">
    <property type="component" value="Unassembled WGS sequence"/>
</dbReference>
<accession>A0AAX0LB31</accession>
<dbReference type="RefSeq" id="WP_069638110.1">
    <property type="nucleotide sequence ID" value="NZ_MCRK01000012.1"/>
</dbReference>
<reference evidence="2 3" key="1">
    <citation type="submission" date="2016-08" db="EMBL/GenBank/DDBJ databases">
        <title>Campylobacter species from sea mammals.</title>
        <authorList>
            <person name="Gilbert M.J."/>
            <person name="Byrne B.A."/>
            <person name="Zomer A.L."/>
            <person name="Wagenaar J.A."/>
        </authorList>
    </citation>
    <scope>NUCLEOTIDE SEQUENCE [LARGE SCALE GENOMIC DNA]</scope>
    <source>
        <strain evidence="2 3">1105248</strain>
    </source>
</reference>
<evidence type="ECO:0008006" key="4">
    <source>
        <dbReference type="Google" id="ProtNLM"/>
    </source>
</evidence>
<feature type="chain" id="PRO_5043712789" description="Lipoprotein" evidence="1">
    <location>
        <begin position="21"/>
        <end position="163"/>
    </location>
</feature>
<dbReference type="PROSITE" id="PS51257">
    <property type="entry name" value="PROKAR_LIPOPROTEIN"/>
    <property type="match status" value="1"/>
</dbReference>
<evidence type="ECO:0000256" key="1">
    <source>
        <dbReference type="SAM" id="SignalP"/>
    </source>
</evidence>
<keyword evidence="1" id="KW-0732">Signal</keyword>
<evidence type="ECO:0000313" key="3">
    <source>
        <dbReference type="Proteomes" id="UP000189728"/>
    </source>
</evidence>
<dbReference type="EMBL" id="MCRK01000012">
    <property type="protein sequence ID" value="OPA81698.1"/>
    <property type="molecule type" value="Genomic_DNA"/>
</dbReference>
<proteinExistence type="predicted"/>